<keyword evidence="2" id="KW-0963">Cytoplasm</keyword>
<comment type="subunit">
    <text evidence="2">UreD, UreF and UreG form a complex that acts as a GTP-hydrolysis-dependent molecular chaperone, activating the urease apoprotein by helping to assemble the nickel containing metallocenter of UreC. The UreE protein probably delivers the nickel.</text>
</comment>
<dbReference type="AlphaFoldDB" id="A0A8J7WMA1"/>
<comment type="function">
    <text evidence="2">Required for maturation of urease via the functional incorporation of the urease nickel metallocenter.</text>
</comment>
<keyword evidence="1 2" id="KW-0143">Chaperone</keyword>
<dbReference type="GO" id="GO:0005737">
    <property type="term" value="C:cytoplasm"/>
    <property type="evidence" value="ECO:0007669"/>
    <property type="project" value="UniProtKB-SubCell"/>
</dbReference>
<dbReference type="Pfam" id="PF01774">
    <property type="entry name" value="UreD"/>
    <property type="match status" value="1"/>
</dbReference>
<comment type="similarity">
    <text evidence="2">Belongs to the UreD family.</text>
</comment>
<evidence type="ECO:0000313" key="5">
    <source>
        <dbReference type="Proteomes" id="UP000677913"/>
    </source>
</evidence>
<evidence type="ECO:0000256" key="2">
    <source>
        <dbReference type="HAMAP-Rule" id="MF_01384"/>
    </source>
</evidence>
<evidence type="ECO:0000313" key="4">
    <source>
        <dbReference type="EMBL" id="MBS2965006.1"/>
    </source>
</evidence>
<dbReference type="RefSeq" id="WP_211469363.1">
    <property type="nucleotide sequence ID" value="NZ_JAGSXH010000066.1"/>
</dbReference>
<keyword evidence="5" id="KW-1185">Reference proteome</keyword>
<dbReference type="HAMAP" id="MF_01384">
    <property type="entry name" value="UreD"/>
    <property type="match status" value="1"/>
</dbReference>
<dbReference type="InterPro" id="IPR002669">
    <property type="entry name" value="UreD"/>
</dbReference>
<dbReference type="EMBL" id="JAGSXH010000066">
    <property type="protein sequence ID" value="MBS2965006.1"/>
    <property type="molecule type" value="Genomic_DNA"/>
</dbReference>
<name>A0A8J7WMA1_9ACTN</name>
<dbReference type="GO" id="GO:0016151">
    <property type="term" value="F:nickel cation binding"/>
    <property type="evidence" value="ECO:0007669"/>
    <property type="project" value="UniProtKB-UniRule"/>
</dbReference>
<proteinExistence type="inferred from homology"/>
<organism evidence="4 5">
    <name type="scientific">Actinocrinis puniceicyclus</name>
    <dbReference type="NCBI Taxonomy" id="977794"/>
    <lineage>
        <taxon>Bacteria</taxon>
        <taxon>Bacillati</taxon>
        <taxon>Actinomycetota</taxon>
        <taxon>Actinomycetes</taxon>
        <taxon>Catenulisporales</taxon>
        <taxon>Actinospicaceae</taxon>
        <taxon>Actinocrinis</taxon>
    </lineage>
</organism>
<sequence>MRASARIVARCQADGSTRLTTLAGEAPLLLRRAARQGAKQAPDEGAPPDGAGTGGPARVYLAGGTAGPLGGDELRCSVDLGPGARLEVHGVDASVALPGPHGRESALEIHARVGEGGALSWSPRPLVAARGARHRTVARVELAADALLVWRDELILGRDGEDPGSVSTRLRVLRAGRVLLDREVAFGPRHPGSLGPAGSGAHRAIGSLLVVDPAWASAPVDGVPSGSPLSRLTPQDEPAVAVAVLRLSGPAVLVTAAASGAAALARVLDGAI</sequence>
<dbReference type="Proteomes" id="UP000677913">
    <property type="component" value="Unassembled WGS sequence"/>
</dbReference>
<gene>
    <name evidence="2" type="primary">ureD</name>
    <name evidence="4" type="ORF">KGA66_18260</name>
</gene>
<evidence type="ECO:0000256" key="1">
    <source>
        <dbReference type="ARBA" id="ARBA00023186"/>
    </source>
</evidence>
<reference evidence="4" key="1">
    <citation type="submission" date="2021-04" db="EMBL/GenBank/DDBJ databases">
        <title>Genome based classification of Actinospica acidithermotolerans sp. nov., an actinobacterium isolated from an Indonesian hot spring.</title>
        <authorList>
            <person name="Kusuma A.B."/>
            <person name="Putra K.E."/>
            <person name="Nafisah S."/>
            <person name="Loh J."/>
            <person name="Nouioui I."/>
            <person name="Goodfellow M."/>
        </authorList>
    </citation>
    <scope>NUCLEOTIDE SEQUENCE</scope>
    <source>
        <strain evidence="4">DSM 45618</strain>
    </source>
</reference>
<comment type="subcellular location">
    <subcellularLocation>
        <location evidence="2">Cytoplasm</location>
    </subcellularLocation>
</comment>
<comment type="caution">
    <text evidence="4">The sequence shown here is derived from an EMBL/GenBank/DDBJ whole genome shotgun (WGS) entry which is preliminary data.</text>
</comment>
<protein>
    <recommendedName>
        <fullName evidence="2">Urease accessory protein UreD</fullName>
    </recommendedName>
</protein>
<accession>A0A8J7WMA1</accession>
<feature type="region of interest" description="Disordered" evidence="3">
    <location>
        <begin position="34"/>
        <end position="58"/>
    </location>
</feature>
<keyword evidence="2" id="KW-0996">Nickel insertion</keyword>
<evidence type="ECO:0000256" key="3">
    <source>
        <dbReference type="SAM" id="MobiDB-lite"/>
    </source>
</evidence>